<evidence type="ECO:0000313" key="1">
    <source>
        <dbReference type="Proteomes" id="UP000095283"/>
    </source>
</evidence>
<dbReference type="WBParaSite" id="Hba_21431">
    <property type="protein sequence ID" value="Hba_21431"/>
    <property type="gene ID" value="Hba_21431"/>
</dbReference>
<accession>A0A1I7XV74</accession>
<sequence>MFSLRCSCSSIVSLGKGHLPGEQFRIISVYRSLQCVLELGDIIRTRPISRKEQRLFTLLLPPTPQEIDVFQ</sequence>
<protein>
    <submittedName>
        <fullName evidence="2">Uncharacterized protein</fullName>
    </submittedName>
</protein>
<dbReference type="Proteomes" id="UP000095283">
    <property type="component" value="Unplaced"/>
</dbReference>
<organism evidence="1 2">
    <name type="scientific">Heterorhabditis bacteriophora</name>
    <name type="common">Entomopathogenic nematode worm</name>
    <dbReference type="NCBI Taxonomy" id="37862"/>
    <lineage>
        <taxon>Eukaryota</taxon>
        <taxon>Metazoa</taxon>
        <taxon>Ecdysozoa</taxon>
        <taxon>Nematoda</taxon>
        <taxon>Chromadorea</taxon>
        <taxon>Rhabditida</taxon>
        <taxon>Rhabditina</taxon>
        <taxon>Rhabditomorpha</taxon>
        <taxon>Strongyloidea</taxon>
        <taxon>Heterorhabditidae</taxon>
        <taxon>Heterorhabditis</taxon>
    </lineage>
</organism>
<name>A0A1I7XV74_HETBA</name>
<dbReference type="AlphaFoldDB" id="A0A1I7XV74"/>
<proteinExistence type="predicted"/>
<reference evidence="2" key="1">
    <citation type="submission" date="2016-11" db="UniProtKB">
        <authorList>
            <consortium name="WormBaseParasite"/>
        </authorList>
    </citation>
    <scope>IDENTIFICATION</scope>
</reference>
<evidence type="ECO:0000313" key="2">
    <source>
        <dbReference type="WBParaSite" id="Hba_21431"/>
    </source>
</evidence>
<keyword evidence="1" id="KW-1185">Reference proteome</keyword>